<gene>
    <name evidence="1" type="ORF">C0Z19_02260</name>
</gene>
<evidence type="ECO:0000313" key="2">
    <source>
        <dbReference type="Proteomes" id="UP000235347"/>
    </source>
</evidence>
<protein>
    <submittedName>
        <fullName evidence="1">DUF2750 domain-containing protein</fullName>
    </submittedName>
</protein>
<dbReference type="AlphaFoldDB" id="A0A2N7WGH6"/>
<dbReference type="RefSeq" id="WP_102608126.1">
    <property type="nucleotide sequence ID" value="NZ_CADIKD010000006.1"/>
</dbReference>
<comment type="caution">
    <text evidence="1">The sequence shown here is derived from an EMBL/GenBank/DDBJ whole genome shotgun (WGS) entry which is preliminary data.</text>
</comment>
<name>A0A2N7WGH6_9BURK</name>
<reference evidence="1 2" key="1">
    <citation type="submission" date="2018-01" db="EMBL/GenBank/DDBJ databases">
        <title>Whole genome analyses suggest that Burkholderia sensu lato contains two further novel genera in the rhizoxinica-symbiotica group Mycetohabitans gen. nov., and Trinickia gen. nov.: implications for the evolution of diazotrophy and nodulation in the Burkholderiaceae.</title>
        <authorList>
            <person name="Estrada-de los Santos P."/>
            <person name="Palmer M."/>
            <person name="Chavez-Ramirez B."/>
            <person name="Beukes C."/>
            <person name="Steenkamp E.T."/>
            <person name="Hirsch A.M."/>
            <person name="Manyaka P."/>
            <person name="Maluk M."/>
            <person name="Lafos M."/>
            <person name="Crook M."/>
            <person name="Gross E."/>
            <person name="Simon M.F."/>
            <person name="Bueno dos Reis Junior F."/>
            <person name="Poole P.S."/>
            <person name="Venter S.N."/>
            <person name="James E.K."/>
        </authorList>
    </citation>
    <scope>NUCLEOTIDE SEQUENCE [LARGE SCALE GENOMIC DNA]</scope>
    <source>
        <strain evidence="1 2">GP25-8</strain>
    </source>
</reference>
<dbReference type="EMBL" id="PNYB01000001">
    <property type="protein sequence ID" value="PMS28538.1"/>
    <property type="molecule type" value="Genomic_DNA"/>
</dbReference>
<evidence type="ECO:0000313" key="1">
    <source>
        <dbReference type="EMBL" id="PMS28538.1"/>
    </source>
</evidence>
<accession>A0A2N7WGH6</accession>
<keyword evidence="2" id="KW-1185">Reference proteome</keyword>
<proteinExistence type="predicted"/>
<dbReference type="InterPro" id="IPR021284">
    <property type="entry name" value="DUF2750"/>
</dbReference>
<dbReference type="Pfam" id="PF11042">
    <property type="entry name" value="DUF2750"/>
    <property type="match status" value="1"/>
</dbReference>
<organism evidence="1 2">
    <name type="scientific">Trinickia soli</name>
    <dbReference type="NCBI Taxonomy" id="380675"/>
    <lineage>
        <taxon>Bacteria</taxon>
        <taxon>Pseudomonadati</taxon>
        <taxon>Pseudomonadota</taxon>
        <taxon>Betaproteobacteria</taxon>
        <taxon>Burkholderiales</taxon>
        <taxon>Burkholderiaceae</taxon>
        <taxon>Trinickia</taxon>
    </lineage>
</organism>
<sequence length="140" mass="15767">MRSLVEVLSGTALDGTVPPKIMNVLRLDAWSRSDYFVRKVADFEVVWGLFNTGWATASTGATTAVPFWPEDEFAALCATAEWQGFQPKAIALEDFLARWLPGMEKDQRICLVFSTPTDRGSLLHPKDLDSLIRQELQQYE</sequence>
<dbReference type="Proteomes" id="UP000235347">
    <property type="component" value="Unassembled WGS sequence"/>
</dbReference>